<feature type="chain" id="PRO_5008291663" evidence="1">
    <location>
        <begin position="21"/>
        <end position="304"/>
    </location>
</feature>
<gene>
    <name evidence="2" type="ORF">METBIDRAFT_227860</name>
</gene>
<sequence length="304" mass="34886">MIFGTFKGLALGSFFSVLVAQTLHQSSPEAIVSNEHNIVGQDSEEYDLSTRDDFDDKSTNPLVQKRRDQWPHMHQEVIPLKYHRANTASYTKAEDDKSSKSNLSSGGILNFIFDDKNEYTFLGLVSGNREEMEEWADIGDLYKEVSDAIEDRFTFASEHEFGHDVDDLVEQAWDDLDLKWKPDNHDKHIAGCVSTMNAIIGRYNEIQIDTLGAHWAGLYRGDQLIEETKRQKQIDGTPVQICRNVNENVTETGLYSSLQYKWSAQEGDILVVVSDEVRLQSRSKTRFLRRIIYIPTQICLMLRR</sequence>
<feature type="signal peptide" evidence="1">
    <location>
        <begin position="1"/>
        <end position="20"/>
    </location>
</feature>
<evidence type="ECO:0000256" key="1">
    <source>
        <dbReference type="SAM" id="SignalP"/>
    </source>
</evidence>
<comment type="caution">
    <text evidence="2">The sequence shown here is derived from an EMBL/GenBank/DDBJ whole genome shotgun (WGS) entry which is preliminary data.</text>
</comment>
<dbReference type="Proteomes" id="UP000092555">
    <property type="component" value="Unassembled WGS sequence"/>
</dbReference>
<proteinExistence type="predicted"/>
<name>A0A1A0H2B8_9ASCO</name>
<reference evidence="2 3" key="1">
    <citation type="submission" date="2016-05" db="EMBL/GenBank/DDBJ databases">
        <title>Comparative genomics of biotechnologically important yeasts.</title>
        <authorList>
            <consortium name="DOE Joint Genome Institute"/>
            <person name="Riley R."/>
            <person name="Haridas S."/>
            <person name="Wolfe K.H."/>
            <person name="Lopes M.R."/>
            <person name="Hittinger C.T."/>
            <person name="Goker M."/>
            <person name="Salamov A."/>
            <person name="Wisecaver J."/>
            <person name="Long T.M."/>
            <person name="Aerts A.L."/>
            <person name="Barry K."/>
            <person name="Choi C."/>
            <person name="Clum A."/>
            <person name="Coughlan A.Y."/>
            <person name="Deshpande S."/>
            <person name="Douglass A.P."/>
            <person name="Hanson S.J."/>
            <person name="Klenk H.-P."/>
            <person name="LaButti K."/>
            <person name="Lapidus A."/>
            <person name="Lindquist E."/>
            <person name="Lipzen A."/>
            <person name="Meier-kolthoff J.P."/>
            <person name="Ohm R.A."/>
            <person name="Otillar R.P."/>
            <person name="Pangilinan J."/>
            <person name="Peng Y."/>
            <person name="Rokas A."/>
            <person name="Rosa C.A."/>
            <person name="Scheuner C."/>
            <person name="Sibirny A.A."/>
            <person name="Slot J.C."/>
            <person name="Stielow J.B."/>
            <person name="Sun H."/>
            <person name="Kurtzman C.P."/>
            <person name="Blackwell M."/>
            <person name="Grigoriev I.V."/>
            <person name="Jeffries T.W."/>
        </authorList>
    </citation>
    <scope>NUCLEOTIDE SEQUENCE [LARGE SCALE GENOMIC DNA]</scope>
    <source>
        <strain evidence="2 3">NRRL YB-4993</strain>
    </source>
</reference>
<protein>
    <submittedName>
        <fullName evidence="2">Uncharacterized protein</fullName>
    </submittedName>
</protein>
<dbReference type="EMBL" id="LXTC01000009">
    <property type="protein sequence ID" value="OBA18072.1"/>
    <property type="molecule type" value="Genomic_DNA"/>
</dbReference>
<organism evidence="2 3">
    <name type="scientific">Metschnikowia bicuspidata var. bicuspidata NRRL YB-4993</name>
    <dbReference type="NCBI Taxonomy" id="869754"/>
    <lineage>
        <taxon>Eukaryota</taxon>
        <taxon>Fungi</taxon>
        <taxon>Dikarya</taxon>
        <taxon>Ascomycota</taxon>
        <taxon>Saccharomycotina</taxon>
        <taxon>Pichiomycetes</taxon>
        <taxon>Metschnikowiaceae</taxon>
        <taxon>Metschnikowia</taxon>
    </lineage>
</organism>
<evidence type="ECO:0000313" key="2">
    <source>
        <dbReference type="EMBL" id="OBA18072.1"/>
    </source>
</evidence>
<evidence type="ECO:0000313" key="3">
    <source>
        <dbReference type="Proteomes" id="UP000092555"/>
    </source>
</evidence>
<dbReference type="GeneID" id="30028168"/>
<keyword evidence="1" id="KW-0732">Signal</keyword>
<dbReference type="AlphaFoldDB" id="A0A1A0H2B8"/>
<accession>A0A1A0H2B8</accession>
<keyword evidence="3" id="KW-1185">Reference proteome</keyword>
<dbReference type="RefSeq" id="XP_018709467.1">
    <property type="nucleotide sequence ID" value="XM_018855192.1"/>
</dbReference>